<organism evidence="2 3">
    <name type="scientific">Pararge aegeria aegeria</name>
    <dbReference type="NCBI Taxonomy" id="348720"/>
    <lineage>
        <taxon>Eukaryota</taxon>
        <taxon>Metazoa</taxon>
        <taxon>Ecdysozoa</taxon>
        <taxon>Arthropoda</taxon>
        <taxon>Hexapoda</taxon>
        <taxon>Insecta</taxon>
        <taxon>Pterygota</taxon>
        <taxon>Neoptera</taxon>
        <taxon>Endopterygota</taxon>
        <taxon>Lepidoptera</taxon>
        <taxon>Glossata</taxon>
        <taxon>Ditrysia</taxon>
        <taxon>Papilionoidea</taxon>
        <taxon>Nymphalidae</taxon>
        <taxon>Satyrinae</taxon>
        <taxon>Satyrini</taxon>
        <taxon>Parargina</taxon>
        <taxon>Pararge</taxon>
    </lineage>
</organism>
<accession>A0A8S4QMT3</accession>
<comment type="caution">
    <text evidence="2">The sequence shown here is derived from an EMBL/GenBank/DDBJ whole genome shotgun (WGS) entry which is preliminary data.</text>
</comment>
<protein>
    <submittedName>
        <fullName evidence="2">Jg27191 protein</fullName>
    </submittedName>
</protein>
<gene>
    <name evidence="2" type="primary">jg27191</name>
    <name evidence="2" type="ORF">PAEG_LOCUS3246</name>
</gene>
<evidence type="ECO:0000313" key="3">
    <source>
        <dbReference type="Proteomes" id="UP000838756"/>
    </source>
</evidence>
<name>A0A8S4QMT3_9NEOP</name>
<evidence type="ECO:0000256" key="1">
    <source>
        <dbReference type="SAM" id="MobiDB-lite"/>
    </source>
</evidence>
<feature type="region of interest" description="Disordered" evidence="1">
    <location>
        <begin position="1"/>
        <end position="86"/>
    </location>
</feature>
<feature type="compositionally biased region" description="Low complexity" evidence="1">
    <location>
        <begin position="10"/>
        <end position="19"/>
    </location>
</feature>
<evidence type="ECO:0000313" key="2">
    <source>
        <dbReference type="EMBL" id="CAH2211429.1"/>
    </source>
</evidence>
<dbReference type="AlphaFoldDB" id="A0A8S4QMT3"/>
<sequence length="86" mass="9094">QYRGGGRSGGHVSSGRCCGYNEVPGKGALTSPCPSAGTPRALRPDRRAADDELSSQHTASCDARAPPTSRMRSVPVPQRTRSRQQS</sequence>
<keyword evidence="3" id="KW-1185">Reference proteome</keyword>
<reference evidence="2" key="1">
    <citation type="submission" date="2022-03" db="EMBL/GenBank/DDBJ databases">
        <authorList>
            <person name="Lindestad O."/>
        </authorList>
    </citation>
    <scope>NUCLEOTIDE SEQUENCE</scope>
</reference>
<feature type="non-terminal residue" evidence="2">
    <location>
        <position position="1"/>
    </location>
</feature>
<dbReference type="Proteomes" id="UP000838756">
    <property type="component" value="Unassembled WGS sequence"/>
</dbReference>
<proteinExistence type="predicted"/>
<dbReference type="EMBL" id="CAKXAJ010010243">
    <property type="protein sequence ID" value="CAH2211429.1"/>
    <property type="molecule type" value="Genomic_DNA"/>
</dbReference>